<evidence type="ECO:0000313" key="2">
    <source>
        <dbReference type="Proteomes" id="UP000223913"/>
    </source>
</evidence>
<evidence type="ECO:0000313" key="1">
    <source>
        <dbReference type="EMBL" id="PHN07564.1"/>
    </source>
</evidence>
<organism evidence="1 2">
    <name type="scientific">Flavilitoribacter nigricans (strain ATCC 23147 / DSM 23189 / NBRC 102662 / NCIMB 1420 / SS-2)</name>
    <name type="common">Lewinella nigricans</name>
    <dbReference type="NCBI Taxonomy" id="1122177"/>
    <lineage>
        <taxon>Bacteria</taxon>
        <taxon>Pseudomonadati</taxon>
        <taxon>Bacteroidota</taxon>
        <taxon>Saprospiria</taxon>
        <taxon>Saprospirales</taxon>
        <taxon>Lewinellaceae</taxon>
        <taxon>Flavilitoribacter</taxon>
    </lineage>
</organism>
<dbReference type="AlphaFoldDB" id="A0A2D0NGD1"/>
<dbReference type="Proteomes" id="UP000223913">
    <property type="component" value="Unassembled WGS sequence"/>
</dbReference>
<proteinExistence type="predicted"/>
<dbReference type="OrthoDB" id="849284at2"/>
<reference evidence="1 2" key="1">
    <citation type="submission" date="2017-10" db="EMBL/GenBank/DDBJ databases">
        <title>The draft genome sequence of Lewinella nigricans NBRC 102662.</title>
        <authorList>
            <person name="Wang K."/>
        </authorList>
    </citation>
    <scope>NUCLEOTIDE SEQUENCE [LARGE SCALE GENOMIC DNA]</scope>
    <source>
        <strain evidence="1 2">NBRC 102662</strain>
    </source>
</reference>
<accession>A0A2D0NGD1</accession>
<dbReference type="RefSeq" id="WP_099149013.1">
    <property type="nucleotide sequence ID" value="NZ_PDUD01000009.1"/>
</dbReference>
<name>A0A2D0NGD1_FLAN2</name>
<sequence>MQKNLFIVHSSITLRMARAVVQYEQLAMEDCIFLLDRGYRIDQSAARTYDISDLSLSVFRWQGREKLWQTFQTNRRHHAELRRLLEQEVGASYQLYLPHSWSYTYLALILHPLCKRYFFIEEGTLTYNPDLSIYDHHPALLRHAALKALLTACLGPQFPVFPQPLQFDHPKYDGCYGISEQSFPTLPAAGKHVLPPPFEHHPAYEDIQHILIPGPWIELNYCTVEQYRTLKTALFQYFVDQGIRTLHVKFHPLQYHRQESMPVFYEIAGQFADRIELVELPADTSPEEIAFSSSADFYLAYSSVTIYASQFGCRVLSYARPMYAHWPAFRRVFDNLPAVVTENMSFLDLELS</sequence>
<dbReference type="EMBL" id="PDUD01000009">
    <property type="protein sequence ID" value="PHN07564.1"/>
    <property type="molecule type" value="Genomic_DNA"/>
</dbReference>
<protein>
    <submittedName>
        <fullName evidence="1">Uncharacterized protein</fullName>
    </submittedName>
</protein>
<comment type="caution">
    <text evidence="1">The sequence shown here is derived from an EMBL/GenBank/DDBJ whole genome shotgun (WGS) entry which is preliminary data.</text>
</comment>
<gene>
    <name evidence="1" type="ORF">CRP01_05540</name>
</gene>
<keyword evidence="2" id="KW-1185">Reference proteome</keyword>